<feature type="compositionally biased region" description="Polar residues" evidence="1">
    <location>
        <begin position="15"/>
        <end position="32"/>
    </location>
</feature>
<dbReference type="GeneID" id="59290215"/>
<evidence type="ECO:0000313" key="3">
    <source>
        <dbReference type="Proteomes" id="UP000578531"/>
    </source>
</evidence>
<proteinExistence type="predicted"/>
<accession>A0A8H6FR91</accession>
<evidence type="ECO:0000313" key="2">
    <source>
        <dbReference type="EMBL" id="KAF6233269.1"/>
    </source>
</evidence>
<sequence length="289" mass="32302">MTLILMSPEWTTPSLTAAQSRPQLTSASTDGLQSCHPDFQQIDPQLSSPPLNGVQPYDPRLTCSSPNGLGMYDPYLRIEILTNQALLSMVQAWQDVFNSEKNNTPWSTETSVVSIVRQAPQKYLAVIGTARRPNSADLRDRGLAGLPDPGPDVALRRAELELEQATLKAQVAFWHGGGDFPVSFSRTKIDKYHGSDDGSSSNPETMREDPVVKVEREHIMHDTMDDEQMRKSTADVDKPNLSESVRVADKACEAEEGVRYLRDRKPVQLHPYALEREVYRQRVKDGRVA</sequence>
<protein>
    <submittedName>
        <fullName evidence="2">Uncharacterized protein</fullName>
    </submittedName>
</protein>
<comment type="caution">
    <text evidence="2">The sequence shown here is derived from an EMBL/GenBank/DDBJ whole genome shotgun (WGS) entry which is preliminary data.</text>
</comment>
<keyword evidence="3" id="KW-1185">Reference proteome</keyword>
<dbReference type="OrthoDB" id="10583143at2759"/>
<dbReference type="EMBL" id="JACCJC010000040">
    <property type="protein sequence ID" value="KAF6233269.1"/>
    <property type="molecule type" value="Genomic_DNA"/>
</dbReference>
<evidence type="ECO:0000256" key="1">
    <source>
        <dbReference type="SAM" id="MobiDB-lite"/>
    </source>
</evidence>
<dbReference type="Proteomes" id="UP000578531">
    <property type="component" value="Unassembled WGS sequence"/>
</dbReference>
<name>A0A8H6FR91_9LECA</name>
<organism evidence="2 3">
    <name type="scientific">Letharia columbiana</name>
    <dbReference type="NCBI Taxonomy" id="112416"/>
    <lineage>
        <taxon>Eukaryota</taxon>
        <taxon>Fungi</taxon>
        <taxon>Dikarya</taxon>
        <taxon>Ascomycota</taxon>
        <taxon>Pezizomycotina</taxon>
        <taxon>Lecanoromycetes</taxon>
        <taxon>OSLEUM clade</taxon>
        <taxon>Lecanoromycetidae</taxon>
        <taxon>Lecanorales</taxon>
        <taxon>Lecanorineae</taxon>
        <taxon>Parmeliaceae</taxon>
        <taxon>Letharia</taxon>
    </lineage>
</organism>
<reference evidence="2 3" key="1">
    <citation type="journal article" date="2020" name="Genomics">
        <title>Complete, high-quality genomes from long-read metagenomic sequencing of two wolf lichen thalli reveals enigmatic genome architecture.</title>
        <authorList>
            <person name="McKenzie S.K."/>
            <person name="Walston R.F."/>
            <person name="Allen J.L."/>
        </authorList>
    </citation>
    <scope>NUCLEOTIDE SEQUENCE [LARGE SCALE GENOMIC DNA]</scope>
    <source>
        <strain evidence="2">WasteWater2</strain>
    </source>
</reference>
<gene>
    <name evidence="2" type="ORF">HO173_008560</name>
</gene>
<feature type="region of interest" description="Disordered" evidence="1">
    <location>
        <begin position="15"/>
        <end position="43"/>
    </location>
</feature>
<dbReference type="RefSeq" id="XP_037162691.1">
    <property type="nucleotide sequence ID" value="XM_037310458.1"/>
</dbReference>
<dbReference type="AlphaFoldDB" id="A0A8H6FR91"/>